<reference evidence="2" key="1">
    <citation type="journal article" date="2019" name="Int. J. Syst. Evol. Microbiol.">
        <title>The Global Catalogue of Microorganisms (GCM) 10K type strain sequencing project: providing services to taxonomists for standard genome sequencing and annotation.</title>
        <authorList>
            <consortium name="The Broad Institute Genomics Platform"/>
            <consortium name="The Broad Institute Genome Sequencing Center for Infectious Disease"/>
            <person name="Wu L."/>
            <person name="Ma J."/>
        </authorList>
    </citation>
    <scope>NUCLEOTIDE SEQUENCE [LARGE SCALE GENOMIC DNA]</scope>
    <source>
        <strain evidence="2">KCTC 13193</strain>
    </source>
</reference>
<evidence type="ECO:0000313" key="1">
    <source>
        <dbReference type="EMBL" id="MFC2948524.1"/>
    </source>
</evidence>
<dbReference type="Proteomes" id="UP001595387">
    <property type="component" value="Unassembled WGS sequence"/>
</dbReference>
<organism evidence="1 2">
    <name type="scientific">Virgibacillus sediminis</name>
    <dbReference type="NCBI Taxonomy" id="202260"/>
    <lineage>
        <taxon>Bacteria</taxon>
        <taxon>Bacillati</taxon>
        <taxon>Bacillota</taxon>
        <taxon>Bacilli</taxon>
        <taxon>Bacillales</taxon>
        <taxon>Bacillaceae</taxon>
        <taxon>Virgibacillus</taxon>
    </lineage>
</organism>
<comment type="caution">
    <text evidence="1">The sequence shown here is derived from an EMBL/GenBank/DDBJ whole genome shotgun (WGS) entry which is preliminary data.</text>
</comment>
<dbReference type="RefSeq" id="WP_390305607.1">
    <property type="nucleotide sequence ID" value="NZ_JBHRRZ010000015.1"/>
</dbReference>
<accession>A0ABV7A6S5</accession>
<protein>
    <submittedName>
        <fullName evidence="1">DUF2612 domain-containing protein</fullName>
    </submittedName>
</protein>
<keyword evidence="2" id="KW-1185">Reference proteome</keyword>
<gene>
    <name evidence="1" type="ORF">ACFODW_09250</name>
</gene>
<dbReference type="EMBL" id="JBHRRZ010000015">
    <property type="protein sequence ID" value="MFC2948524.1"/>
    <property type="molecule type" value="Genomic_DNA"/>
</dbReference>
<name>A0ABV7A6S5_9BACI</name>
<evidence type="ECO:0000313" key="2">
    <source>
        <dbReference type="Proteomes" id="UP001595387"/>
    </source>
</evidence>
<proteinExistence type="predicted"/>
<sequence>MYNIQDIMNRFASFLRKDPDSNLRKLMTIFSEQLQDLENTNAKIKEWRDIDNAEGQGLDQIGEIVRQSRGVASDEIYRVLLKAKNAQAYSDGAVNSVIKVISIALDIEPTQFKVTPKWNDADEPEEAAVKVLEVPVHRLNEVGLTTSQFSVLVQRTLSAGVRLDSIELSGTFSFGGIPIENDANAGFADIDGTTGGYFGTVFIPATDEELPL</sequence>